<dbReference type="RefSeq" id="WP_377175603.1">
    <property type="nucleotide sequence ID" value="NZ_JBHTMY010000001.1"/>
</dbReference>
<dbReference type="PANTHER" id="PTHR36444:SF2">
    <property type="entry name" value="TRANSCRIPTIONAL REGULATOR PROTEIN YOBU-RELATED"/>
    <property type="match status" value="1"/>
</dbReference>
<name>A0ABW3XXB5_9FLAO</name>
<organism evidence="2 3">
    <name type="scientific">Namhaeicola litoreus</name>
    <dbReference type="NCBI Taxonomy" id="1052145"/>
    <lineage>
        <taxon>Bacteria</taxon>
        <taxon>Pseudomonadati</taxon>
        <taxon>Bacteroidota</taxon>
        <taxon>Flavobacteriia</taxon>
        <taxon>Flavobacteriales</taxon>
        <taxon>Flavobacteriaceae</taxon>
        <taxon>Namhaeicola</taxon>
    </lineage>
</organism>
<accession>A0ABW3XXB5</accession>
<keyword evidence="3" id="KW-1185">Reference proteome</keyword>
<dbReference type="EMBL" id="JBHTMY010000001">
    <property type="protein sequence ID" value="MFD1314213.1"/>
    <property type="molecule type" value="Genomic_DNA"/>
</dbReference>
<proteinExistence type="predicted"/>
<reference evidence="3" key="1">
    <citation type="journal article" date="2019" name="Int. J. Syst. Evol. Microbiol.">
        <title>The Global Catalogue of Microorganisms (GCM) 10K type strain sequencing project: providing services to taxonomists for standard genome sequencing and annotation.</title>
        <authorList>
            <consortium name="The Broad Institute Genomics Platform"/>
            <consortium name="The Broad Institute Genome Sequencing Center for Infectious Disease"/>
            <person name="Wu L."/>
            <person name="Ma J."/>
        </authorList>
    </citation>
    <scope>NUCLEOTIDE SEQUENCE [LARGE SCALE GENOMIC DNA]</scope>
    <source>
        <strain evidence="3">CCUG 61485</strain>
    </source>
</reference>
<feature type="domain" description="AraC effector-binding" evidence="1">
    <location>
        <begin position="5"/>
        <end position="162"/>
    </location>
</feature>
<sequence length="166" mass="19305">MIKPCSITVVELSSTALVGMKMNTNLQKNEAVSLWKKFKPRVKEISNRKDDRFYSLQNYHHFDPIQFTSETDFDRWAAVEVEKIGQIPEGMESILIPQGSYATFVHTGTVMDFSKALFYFFSQWLPDSDYVLENHPHFEVFDHRYLGPHNPNSIEDVFIPIKLKAN</sequence>
<protein>
    <submittedName>
        <fullName evidence="2">GyrI-like domain-containing protein</fullName>
    </submittedName>
</protein>
<dbReference type="Proteomes" id="UP001597201">
    <property type="component" value="Unassembled WGS sequence"/>
</dbReference>
<evidence type="ECO:0000259" key="1">
    <source>
        <dbReference type="SMART" id="SM00871"/>
    </source>
</evidence>
<dbReference type="InterPro" id="IPR029442">
    <property type="entry name" value="GyrI-like"/>
</dbReference>
<evidence type="ECO:0000313" key="3">
    <source>
        <dbReference type="Proteomes" id="UP001597201"/>
    </source>
</evidence>
<dbReference type="Pfam" id="PF06445">
    <property type="entry name" value="GyrI-like"/>
    <property type="match status" value="1"/>
</dbReference>
<dbReference type="InterPro" id="IPR011256">
    <property type="entry name" value="Reg_factor_effector_dom_sf"/>
</dbReference>
<dbReference type="Gene3D" id="3.20.80.10">
    <property type="entry name" value="Regulatory factor, effector binding domain"/>
    <property type="match status" value="1"/>
</dbReference>
<dbReference type="SMART" id="SM00871">
    <property type="entry name" value="AraC_E_bind"/>
    <property type="match status" value="1"/>
</dbReference>
<dbReference type="SUPFAM" id="SSF55136">
    <property type="entry name" value="Probable bacterial effector-binding domain"/>
    <property type="match status" value="1"/>
</dbReference>
<evidence type="ECO:0000313" key="2">
    <source>
        <dbReference type="EMBL" id="MFD1314213.1"/>
    </source>
</evidence>
<dbReference type="PANTHER" id="PTHR36444">
    <property type="entry name" value="TRANSCRIPTIONAL REGULATOR PROTEIN YOBU-RELATED"/>
    <property type="match status" value="1"/>
</dbReference>
<dbReference type="InterPro" id="IPR010499">
    <property type="entry name" value="AraC_E-bd"/>
</dbReference>
<dbReference type="InterPro" id="IPR053182">
    <property type="entry name" value="YobU-like_regulator"/>
</dbReference>
<comment type="caution">
    <text evidence="2">The sequence shown here is derived from an EMBL/GenBank/DDBJ whole genome shotgun (WGS) entry which is preliminary data.</text>
</comment>
<gene>
    <name evidence="2" type="ORF">ACFQ39_01170</name>
</gene>